<dbReference type="Gene3D" id="3.30.930.10">
    <property type="entry name" value="Bira Bifunctional Protein, Domain 2"/>
    <property type="match status" value="1"/>
</dbReference>
<evidence type="ECO:0000256" key="3">
    <source>
        <dbReference type="ARBA" id="ARBA00012814"/>
    </source>
</evidence>
<dbReference type="OrthoDB" id="4457at2759"/>
<comment type="subcellular location">
    <subcellularLocation>
        <location evidence="1">Mitochondrion matrix</location>
    </subcellularLocation>
</comment>
<dbReference type="PROSITE" id="PS50862">
    <property type="entry name" value="AA_TRNA_LIGASE_II"/>
    <property type="match status" value="1"/>
</dbReference>
<dbReference type="InterPro" id="IPR002319">
    <property type="entry name" value="Phenylalanyl-tRNA_Synthase"/>
</dbReference>
<comment type="caution">
    <text evidence="16">The sequence shown here is derived from an EMBL/GenBank/DDBJ whole genome shotgun (WGS) entry which is preliminary data.</text>
</comment>
<dbReference type="InterPro" id="IPR045864">
    <property type="entry name" value="aa-tRNA-synth_II/BPL/LPL"/>
</dbReference>
<feature type="domain" description="Aminoacyl-transfer RNA synthetases class-II family profile" evidence="15">
    <location>
        <begin position="46"/>
        <end position="336"/>
    </location>
</feature>
<protein>
    <recommendedName>
        <fullName evidence="14">Phenylalanine--tRNA ligase, mitochondrial</fullName>
        <ecNumber evidence="3">6.1.1.20</ecNumber>
    </recommendedName>
    <alternativeName>
        <fullName evidence="11">Phenylalanyl-tRNA synthetase</fullName>
    </alternativeName>
</protein>
<dbReference type="GO" id="GO:0006432">
    <property type="term" value="P:phenylalanyl-tRNA aminoacylation"/>
    <property type="evidence" value="ECO:0007669"/>
    <property type="project" value="InterPro"/>
</dbReference>
<keyword evidence="17" id="KW-1185">Reference proteome</keyword>
<evidence type="ECO:0000259" key="15">
    <source>
        <dbReference type="PROSITE" id="PS50862"/>
    </source>
</evidence>
<evidence type="ECO:0000256" key="12">
    <source>
        <dbReference type="ARBA" id="ARBA00049255"/>
    </source>
</evidence>
<dbReference type="InterPro" id="IPR004530">
    <property type="entry name" value="Phe-tRNA-synth_IIc_mito"/>
</dbReference>
<reference evidence="16 17" key="1">
    <citation type="submission" date="2018-02" db="EMBL/GenBank/DDBJ databases">
        <title>Genome sequence of the basidiomycete white-rot fungus Phlebia centrifuga.</title>
        <authorList>
            <person name="Granchi Z."/>
            <person name="Peng M."/>
            <person name="de Vries R.P."/>
            <person name="Hilden K."/>
            <person name="Makela M.R."/>
            <person name="Grigoriev I."/>
            <person name="Riley R."/>
        </authorList>
    </citation>
    <scope>NUCLEOTIDE SEQUENCE [LARGE SCALE GENOMIC DNA]</scope>
    <source>
        <strain evidence="16 17">FBCC195</strain>
    </source>
</reference>
<name>A0A2R6PND5_9APHY</name>
<evidence type="ECO:0000256" key="14">
    <source>
        <dbReference type="ARBA" id="ARBA00073229"/>
    </source>
</evidence>
<dbReference type="GO" id="GO:0000049">
    <property type="term" value="F:tRNA binding"/>
    <property type="evidence" value="ECO:0007669"/>
    <property type="project" value="InterPro"/>
</dbReference>
<evidence type="ECO:0000256" key="5">
    <source>
        <dbReference type="ARBA" id="ARBA00022741"/>
    </source>
</evidence>
<dbReference type="Pfam" id="PF01409">
    <property type="entry name" value="tRNA-synt_2d"/>
    <property type="match status" value="2"/>
</dbReference>
<accession>A0A2R6PND5</accession>
<evidence type="ECO:0000256" key="9">
    <source>
        <dbReference type="ARBA" id="ARBA00023128"/>
    </source>
</evidence>
<evidence type="ECO:0000256" key="11">
    <source>
        <dbReference type="ARBA" id="ARBA00031194"/>
    </source>
</evidence>
<evidence type="ECO:0000256" key="4">
    <source>
        <dbReference type="ARBA" id="ARBA00022598"/>
    </source>
</evidence>
<keyword evidence="7" id="KW-0648">Protein biosynthesis</keyword>
<dbReference type="STRING" id="98765.A0A2R6PND5"/>
<dbReference type="EMBL" id="MLYV02000463">
    <property type="protein sequence ID" value="PSR94108.1"/>
    <property type="molecule type" value="Genomic_DNA"/>
</dbReference>
<keyword evidence="6" id="KW-0067">ATP-binding</keyword>
<dbReference type="NCBIfam" id="TIGR00469">
    <property type="entry name" value="pheS_mito"/>
    <property type="match status" value="1"/>
</dbReference>
<dbReference type="InterPro" id="IPR006195">
    <property type="entry name" value="aa-tRNA-synth_II"/>
</dbReference>
<evidence type="ECO:0000256" key="2">
    <source>
        <dbReference type="ARBA" id="ARBA00008226"/>
    </source>
</evidence>
<dbReference type="GO" id="GO:0005759">
    <property type="term" value="C:mitochondrial matrix"/>
    <property type="evidence" value="ECO:0007669"/>
    <property type="project" value="UniProtKB-SubCell"/>
</dbReference>
<comment type="catalytic activity">
    <reaction evidence="12">
        <text>tRNA(Phe) + L-phenylalanine + ATP = L-phenylalanyl-tRNA(Phe) + AMP + diphosphate + H(+)</text>
        <dbReference type="Rhea" id="RHEA:19413"/>
        <dbReference type="Rhea" id="RHEA-COMP:9668"/>
        <dbReference type="Rhea" id="RHEA-COMP:9699"/>
        <dbReference type="ChEBI" id="CHEBI:15378"/>
        <dbReference type="ChEBI" id="CHEBI:30616"/>
        <dbReference type="ChEBI" id="CHEBI:33019"/>
        <dbReference type="ChEBI" id="CHEBI:58095"/>
        <dbReference type="ChEBI" id="CHEBI:78442"/>
        <dbReference type="ChEBI" id="CHEBI:78531"/>
        <dbReference type="ChEBI" id="CHEBI:456215"/>
        <dbReference type="EC" id="6.1.1.20"/>
    </reaction>
</comment>
<dbReference type="PANTHER" id="PTHR11538:SF41">
    <property type="entry name" value="PHENYLALANINE--TRNA LIGASE, MITOCHONDRIAL"/>
    <property type="match status" value="1"/>
</dbReference>
<dbReference type="Gene3D" id="3.30.70.380">
    <property type="entry name" value="Ferrodoxin-fold anticodon-binding domain"/>
    <property type="match status" value="1"/>
</dbReference>
<evidence type="ECO:0000256" key="6">
    <source>
        <dbReference type="ARBA" id="ARBA00022840"/>
    </source>
</evidence>
<evidence type="ECO:0000256" key="8">
    <source>
        <dbReference type="ARBA" id="ARBA00022946"/>
    </source>
</evidence>
<keyword evidence="8" id="KW-0809">Transit peptide</keyword>
<proteinExistence type="inferred from homology"/>
<comment type="function">
    <text evidence="13">Is responsible for the charging of tRNA(Phe) with phenylalanine in mitochondrial translation.</text>
</comment>
<evidence type="ECO:0000313" key="16">
    <source>
        <dbReference type="EMBL" id="PSR94108.1"/>
    </source>
</evidence>
<keyword evidence="4" id="KW-0436">Ligase</keyword>
<dbReference type="GO" id="GO:0004826">
    <property type="term" value="F:phenylalanine-tRNA ligase activity"/>
    <property type="evidence" value="ECO:0007669"/>
    <property type="project" value="UniProtKB-EC"/>
</dbReference>
<comment type="similarity">
    <text evidence="2">Belongs to the class-II aminoacyl-tRNA synthetase family.</text>
</comment>
<gene>
    <name evidence="16" type="ORF">PHLCEN_2v4536</name>
</gene>
<evidence type="ECO:0000256" key="1">
    <source>
        <dbReference type="ARBA" id="ARBA00004305"/>
    </source>
</evidence>
<organism evidence="16 17">
    <name type="scientific">Hermanssonia centrifuga</name>
    <dbReference type="NCBI Taxonomy" id="98765"/>
    <lineage>
        <taxon>Eukaryota</taxon>
        <taxon>Fungi</taxon>
        <taxon>Dikarya</taxon>
        <taxon>Basidiomycota</taxon>
        <taxon>Agaricomycotina</taxon>
        <taxon>Agaricomycetes</taxon>
        <taxon>Polyporales</taxon>
        <taxon>Meruliaceae</taxon>
        <taxon>Hermanssonia</taxon>
    </lineage>
</organism>
<dbReference type="SUPFAM" id="SSF54991">
    <property type="entry name" value="Anticodon-binding domain of PheRS"/>
    <property type="match status" value="1"/>
</dbReference>
<dbReference type="SUPFAM" id="SSF55681">
    <property type="entry name" value="Class II aaRS and biotin synthetases"/>
    <property type="match status" value="1"/>
</dbReference>
<evidence type="ECO:0000256" key="13">
    <source>
        <dbReference type="ARBA" id="ARBA00057761"/>
    </source>
</evidence>
<evidence type="ECO:0000256" key="7">
    <source>
        <dbReference type="ARBA" id="ARBA00022917"/>
    </source>
</evidence>
<dbReference type="InterPro" id="IPR036690">
    <property type="entry name" value="Fdx_antiC-bd_sf"/>
</dbReference>
<dbReference type="EC" id="6.1.1.20" evidence="3"/>
<dbReference type="Proteomes" id="UP000186601">
    <property type="component" value="Unassembled WGS sequence"/>
</dbReference>
<dbReference type="GO" id="GO:0005524">
    <property type="term" value="F:ATP binding"/>
    <property type="evidence" value="ECO:0007669"/>
    <property type="project" value="UniProtKB-KW"/>
</dbReference>
<dbReference type="AlphaFoldDB" id="A0A2R6PND5"/>
<keyword evidence="5" id="KW-0547">Nucleotide-binding</keyword>
<dbReference type="PANTHER" id="PTHR11538">
    <property type="entry name" value="PHENYLALANYL-TRNA SYNTHETASE"/>
    <property type="match status" value="1"/>
</dbReference>
<evidence type="ECO:0000313" key="17">
    <source>
        <dbReference type="Proteomes" id="UP000186601"/>
    </source>
</evidence>
<keyword evidence="10" id="KW-0030">Aminoacyl-tRNA synthetase</keyword>
<keyword evidence="9" id="KW-0496">Mitochondrion</keyword>
<evidence type="ECO:0000256" key="10">
    <source>
        <dbReference type="ARBA" id="ARBA00023146"/>
    </source>
</evidence>
<sequence>MRLNLWRIRPPALRNAAFSSCPRCFSTDSHVNVLGQYYSKDSATNITASIIDKLDRKLHQQPAHPLGSLRSLIESHYPSFTHLSNFTPLVTPAKNFDDLSFPADHPGRSASDSYYINKDLMLRTHTSAHEVETFAKGERKWLLTADVYRRDEIDATHYPVFHQVEGASIFPTNPTGIHDLEEDNARLADYLKNSNIVIEDIPHITGSNPRQPTHDPRQAELVAQNLKLSLNSLMLTLFGGRAGVGGGEPLRVRWIEAYFPFTSPSYEVEVFFHGKWLEILGCGVVLQSTLDRANVPDSIGWAFGLGLERIAMILYSIPDIRLFWSQDPRFLNQFAPGNIVPFVPYSKHPSCYKDISFWVPEQGLHENDFCDLVRDVAGDLAENVKMVSRLRCDADLANKHYRLTRSHIRKREGTVDVTA</sequence>
<dbReference type="FunFam" id="3.30.930.10:FF:000053">
    <property type="entry name" value="Phenylalanyl-tRNA synthetase mitochondrial"/>
    <property type="match status" value="1"/>
</dbReference>